<dbReference type="RefSeq" id="WP_273580227.1">
    <property type="nucleotide sequence ID" value="NZ_JAQRFO010000030.1"/>
</dbReference>
<evidence type="ECO:0000313" key="1">
    <source>
        <dbReference type="EMBL" id="MDC9622660.1"/>
    </source>
</evidence>
<dbReference type="InterPro" id="IPR038712">
    <property type="entry name" value="PixA-like_sf"/>
</dbReference>
<name>A0ABT5M6R4_9GAMM</name>
<proteinExistence type="predicted"/>
<dbReference type="EMBL" id="JAQRFO010000030">
    <property type="protein sequence ID" value="MDC9622660.1"/>
    <property type="molecule type" value="Genomic_DNA"/>
</dbReference>
<dbReference type="Gene3D" id="2.60.40.3910">
    <property type="entry name" value="Inclusion body protein"/>
    <property type="match status" value="1"/>
</dbReference>
<protein>
    <recommendedName>
        <fullName evidence="3">Inclusion body protein</fullName>
    </recommendedName>
</protein>
<gene>
    <name evidence="1" type="ORF">PSI22_13705</name>
</gene>
<reference evidence="1 2" key="1">
    <citation type="submission" date="2023-02" db="EMBL/GenBank/DDBJ databases">
        <title>Entomopathogenic bacteria.</title>
        <authorList>
            <person name="Machado R.A."/>
        </authorList>
    </citation>
    <scope>NUCLEOTIDE SEQUENCE [LARGE SCALE GENOMIC DNA]</scope>
    <source>
        <strain evidence="1 2">XENO-7</strain>
    </source>
</reference>
<dbReference type="Proteomes" id="UP001214757">
    <property type="component" value="Unassembled WGS sequence"/>
</dbReference>
<comment type="caution">
    <text evidence="1">The sequence shown here is derived from an EMBL/GenBank/DDBJ whole genome shotgun (WGS) entry which is preliminary data.</text>
</comment>
<organism evidence="1 2">
    <name type="scientific">Xenorhabdus aichiensis</name>
    <dbReference type="NCBI Taxonomy" id="3025874"/>
    <lineage>
        <taxon>Bacteria</taxon>
        <taxon>Pseudomonadati</taxon>
        <taxon>Pseudomonadota</taxon>
        <taxon>Gammaproteobacteria</taxon>
        <taxon>Enterobacterales</taxon>
        <taxon>Morganellaceae</taxon>
        <taxon>Xenorhabdus</taxon>
    </lineage>
</organism>
<evidence type="ECO:0008006" key="3">
    <source>
        <dbReference type="Google" id="ProtNLM"/>
    </source>
</evidence>
<sequence>MSNNFNLFVALDFDKIMAKNAFSVSKEVPKKIESSMIHMLFFDEKENKLLDKGGEVLTLDNVVRGDSIYWSLIKLPSYKSYYTAVITKYSKTGNNDQFISSPRLNVGTITIPYIINDDTKVIDTAKIKNNYWSSDVRFDKDVKVQTYKGNITLYDSDGNDFGYSYFEHKLILSTNNENS</sequence>
<evidence type="ECO:0000313" key="2">
    <source>
        <dbReference type="Proteomes" id="UP001214757"/>
    </source>
</evidence>
<accession>A0ABT5M6R4</accession>
<keyword evidence="2" id="KW-1185">Reference proteome</keyword>